<evidence type="ECO:0000313" key="4">
    <source>
        <dbReference type="Proteomes" id="UP000316621"/>
    </source>
</evidence>
<feature type="region of interest" description="Disordered" evidence="1">
    <location>
        <begin position="1"/>
        <end position="24"/>
    </location>
</feature>
<protein>
    <recommendedName>
        <fullName evidence="2">SANTA domain-containing protein</fullName>
    </recommendedName>
</protein>
<keyword evidence="4" id="KW-1185">Reference proteome</keyword>
<reference evidence="3 4" key="1">
    <citation type="journal article" date="2018" name="Science">
        <title>The opium poppy genome and morphinan production.</title>
        <authorList>
            <person name="Guo L."/>
            <person name="Winzer T."/>
            <person name="Yang X."/>
            <person name="Li Y."/>
            <person name="Ning Z."/>
            <person name="He Z."/>
            <person name="Teodor R."/>
            <person name="Lu Y."/>
            <person name="Bowser T.A."/>
            <person name="Graham I.A."/>
            <person name="Ye K."/>
        </authorList>
    </citation>
    <scope>NUCLEOTIDE SEQUENCE [LARGE SCALE GENOMIC DNA]</scope>
    <source>
        <strain evidence="4">cv. HN1</strain>
        <tissue evidence="3">Leaves</tissue>
    </source>
</reference>
<dbReference type="InterPro" id="IPR015216">
    <property type="entry name" value="SANTA"/>
</dbReference>
<evidence type="ECO:0000259" key="2">
    <source>
        <dbReference type="Pfam" id="PF09133"/>
    </source>
</evidence>
<dbReference type="AlphaFoldDB" id="A0A4Y7K363"/>
<dbReference type="PANTHER" id="PTHR35311:SF1">
    <property type="entry name" value="PROTEIN EMBRYO DEFECTIVE 1674"/>
    <property type="match status" value="1"/>
</dbReference>
<gene>
    <name evidence="3" type="ORF">C5167_010033</name>
</gene>
<proteinExistence type="predicted"/>
<dbReference type="PANTHER" id="PTHR35311">
    <property type="entry name" value="KINETOCHORE-ASSOCIATED PROTEIN KNL-2 HOMOLOG"/>
    <property type="match status" value="1"/>
</dbReference>
<organism evidence="3 4">
    <name type="scientific">Papaver somniferum</name>
    <name type="common">Opium poppy</name>
    <dbReference type="NCBI Taxonomy" id="3469"/>
    <lineage>
        <taxon>Eukaryota</taxon>
        <taxon>Viridiplantae</taxon>
        <taxon>Streptophyta</taxon>
        <taxon>Embryophyta</taxon>
        <taxon>Tracheophyta</taxon>
        <taxon>Spermatophyta</taxon>
        <taxon>Magnoliopsida</taxon>
        <taxon>Ranunculales</taxon>
        <taxon>Papaveraceae</taxon>
        <taxon>Papaveroideae</taxon>
        <taxon>Papaver</taxon>
    </lineage>
</organism>
<feature type="region of interest" description="Disordered" evidence="1">
    <location>
        <begin position="489"/>
        <end position="544"/>
    </location>
</feature>
<feature type="compositionally biased region" description="Basic and acidic residues" evidence="1">
    <location>
        <begin position="491"/>
        <end position="500"/>
    </location>
</feature>
<feature type="domain" description="SANTA" evidence="2">
    <location>
        <begin position="31"/>
        <end position="119"/>
    </location>
</feature>
<feature type="region of interest" description="Disordered" evidence="1">
    <location>
        <begin position="224"/>
        <end position="280"/>
    </location>
</feature>
<dbReference type="OMA" id="TCLSHIK"/>
<feature type="compositionally biased region" description="Polar residues" evidence="1">
    <location>
        <begin position="410"/>
        <end position="423"/>
    </location>
</feature>
<dbReference type="Proteomes" id="UP000316621">
    <property type="component" value="Chromosome 6"/>
</dbReference>
<evidence type="ECO:0000256" key="1">
    <source>
        <dbReference type="SAM" id="MobiDB-lite"/>
    </source>
</evidence>
<dbReference type="EMBL" id="CM010720">
    <property type="protein sequence ID" value="RZC66349.1"/>
    <property type="molecule type" value="Genomic_DNA"/>
</dbReference>
<evidence type="ECO:0000313" key="3">
    <source>
        <dbReference type="EMBL" id="RZC66349.1"/>
    </source>
</evidence>
<dbReference type="Gramene" id="RZC66349">
    <property type="protein sequence ID" value="RZC66349"/>
    <property type="gene ID" value="C5167_010033"/>
</dbReference>
<feature type="region of interest" description="Disordered" evidence="1">
    <location>
        <begin position="396"/>
        <end position="435"/>
    </location>
</feature>
<name>A0A4Y7K363_PAPSO</name>
<dbReference type="InterPro" id="IPR053090">
    <property type="entry name" value="Centromere_KNL-2_homolog"/>
</dbReference>
<dbReference type="STRING" id="3469.A0A4Y7K363"/>
<dbReference type="Pfam" id="PF09133">
    <property type="entry name" value="SANTA"/>
    <property type="match status" value="1"/>
</dbReference>
<sequence>MTTKSSSSEFLNNNTPIKNSNSSSSRYLPTVCLADWWLLKSEDGKRLCIGGFVLSDNRAKRVFSSAPIIKRHSLMSLKSADGINILIQGPINNSRSQENGFSSEVCSRFIVGFPFGWEDVADICFGQESAGDCAPASMSSFDESKEVLSSLSNKNMFTNMKSEEPKNLSCSYDTGVGEVIKDAPASTSSDVKNADPNDACVVVPVGILSTKLAKAKGVVTKGKAGRKKKKITNSHSISGSPGHGVVQEDASHGSVGKLERSMTETPIAASPFVSEKSGSCNSHTMEESTLQRLPKACLIEVGLDTLKMAPVEVVASRTSSSSNNIEVEGNKNRVPNCCDRICNIDSVNEIMSSSKGRRASSRIKILGNNLKDDQPTNSKIQLEREKVNFVSVGSDSVNNKVTSADGELGGTSTPNQPSVQLQGTPGKPPHDHYSKDGLQTDFVHYTVPTGAVEKNNSGSGIDGTESRELRKTCTSLYKVGDVKDASNLVSKESEVSKRSQLDMSGSTTMKEKVPTLPSSNTKRKKESSTTQNRPNLNLKRTRSGRLRLHPVELW</sequence>
<accession>A0A4Y7K363</accession>